<organism evidence="2 3">
    <name type="scientific">Ureibacillus chungkukjangi</name>
    <dbReference type="NCBI Taxonomy" id="1202712"/>
    <lineage>
        <taxon>Bacteria</taxon>
        <taxon>Bacillati</taxon>
        <taxon>Bacillota</taxon>
        <taxon>Bacilli</taxon>
        <taxon>Bacillales</taxon>
        <taxon>Caryophanaceae</taxon>
        <taxon>Ureibacillus</taxon>
    </lineage>
</organism>
<dbReference type="AlphaFoldDB" id="A0A318TFM2"/>
<dbReference type="GO" id="GO:0005507">
    <property type="term" value="F:copper ion binding"/>
    <property type="evidence" value="ECO:0007669"/>
    <property type="project" value="TreeGrafter"/>
</dbReference>
<dbReference type="RefSeq" id="WP_181418099.1">
    <property type="nucleotide sequence ID" value="NZ_CP085009.1"/>
</dbReference>
<evidence type="ECO:0000313" key="3">
    <source>
        <dbReference type="Proteomes" id="UP000247416"/>
    </source>
</evidence>
<dbReference type="Gene3D" id="3.40.50.1000">
    <property type="entry name" value="HAD superfamily/HAD-like"/>
    <property type="match status" value="1"/>
</dbReference>
<proteinExistence type="predicted"/>
<dbReference type="InterPro" id="IPR036412">
    <property type="entry name" value="HAD-like_sf"/>
</dbReference>
<keyword evidence="1" id="KW-1278">Translocase</keyword>
<sequence>MVGDGVIDPPELAEADLVIAIGTRTEVAIETADVVLVNSNPIYILSTLKHSKASHRKWFKI</sequence>
<comment type="caution">
    <text evidence="2">The sequence shown here is derived from an EMBL/GenBank/DDBJ whole genome shotgun (WGS) entry which is preliminary data.</text>
</comment>
<dbReference type="EMBL" id="QJTJ01000031">
    <property type="protein sequence ID" value="PYF03454.1"/>
    <property type="molecule type" value="Genomic_DNA"/>
</dbReference>
<dbReference type="GO" id="GO:0043682">
    <property type="term" value="F:P-type divalent copper transporter activity"/>
    <property type="evidence" value="ECO:0007669"/>
    <property type="project" value="TreeGrafter"/>
</dbReference>
<dbReference type="PANTHER" id="PTHR43520">
    <property type="entry name" value="ATP7, ISOFORM B"/>
    <property type="match status" value="1"/>
</dbReference>
<gene>
    <name evidence="2" type="ORF">BJ095_13122</name>
</gene>
<dbReference type="InterPro" id="IPR023214">
    <property type="entry name" value="HAD_sf"/>
</dbReference>
<keyword evidence="3" id="KW-1185">Reference proteome</keyword>
<dbReference type="Proteomes" id="UP000247416">
    <property type="component" value="Unassembled WGS sequence"/>
</dbReference>
<evidence type="ECO:0000313" key="2">
    <source>
        <dbReference type="EMBL" id="PYF03454.1"/>
    </source>
</evidence>
<dbReference type="PRINTS" id="PR00119">
    <property type="entry name" value="CATATPASE"/>
</dbReference>
<reference evidence="2 3" key="1">
    <citation type="submission" date="2018-06" db="EMBL/GenBank/DDBJ databases">
        <title>Genomic Encyclopedia of Archaeal and Bacterial Type Strains, Phase II (KMG-II): from individual species to whole genera.</title>
        <authorList>
            <person name="Goeker M."/>
        </authorList>
    </citation>
    <scope>NUCLEOTIDE SEQUENCE [LARGE SCALE GENOMIC DNA]</scope>
    <source>
        <strain evidence="2 3">KACC 16626</strain>
    </source>
</reference>
<dbReference type="SUPFAM" id="SSF56784">
    <property type="entry name" value="HAD-like"/>
    <property type="match status" value="1"/>
</dbReference>
<name>A0A318TFM2_9BACL</name>
<protein>
    <submittedName>
        <fullName evidence="2">Uncharacterized protein</fullName>
    </submittedName>
</protein>
<accession>A0A318TFM2</accession>
<evidence type="ECO:0000256" key="1">
    <source>
        <dbReference type="ARBA" id="ARBA00022967"/>
    </source>
</evidence>
<dbReference type="GO" id="GO:0055070">
    <property type="term" value="P:copper ion homeostasis"/>
    <property type="evidence" value="ECO:0007669"/>
    <property type="project" value="TreeGrafter"/>
</dbReference>
<dbReference type="GO" id="GO:0016020">
    <property type="term" value="C:membrane"/>
    <property type="evidence" value="ECO:0007669"/>
    <property type="project" value="TreeGrafter"/>
</dbReference>
<dbReference type="PANTHER" id="PTHR43520:SF8">
    <property type="entry name" value="P-TYPE CU(+) TRANSPORTER"/>
    <property type="match status" value="1"/>
</dbReference>